<dbReference type="SUPFAM" id="SSF50729">
    <property type="entry name" value="PH domain-like"/>
    <property type="match status" value="2"/>
</dbReference>
<feature type="compositionally biased region" description="Basic and acidic residues" evidence="4">
    <location>
        <begin position="285"/>
        <end position="330"/>
    </location>
</feature>
<dbReference type="InterPro" id="IPR041937">
    <property type="entry name" value="SPRE_EVH1"/>
</dbReference>
<dbReference type="eggNOG" id="KOG4590">
    <property type="taxonomic scope" value="Eukaryota"/>
</dbReference>
<dbReference type="Gene3D" id="2.30.29.30">
    <property type="entry name" value="Pleckstrin-homology domain (PH domain)/Phosphotyrosine-binding domain (PTB)"/>
    <property type="match status" value="2"/>
</dbReference>
<evidence type="ECO:0000256" key="2">
    <source>
        <dbReference type="ARBA" id="ARBA00022475"/>
    </source>
</evidence>
<evidence type="ECO:0000313" key="6">
    <source>
        <dbReference type="EMBL" id="EEN66306.1"/>
    </source>
</evidence>
<name>C3Y0N3_BRAFL</name>
<evidence type="ECO:0000256" key="4">
    <source>
        <dbReference type="SAM" id="MobiDB-lite"/>
    </source>
</evidence>
<dbReference type="GO" id="GO:0005886">
    <property type="term" value="C:plasma membrane"/>
    <property type="evidence" value="ECO:0007669"/>
    <property type="project" value="UniProtKB-SubCell"/>
</dbReference>
<dbReference type="InterPro" id="IPR007875">
    <property type="entry name" value="Sprouty"/>
</dbReference>
<dbReference type="AlphaFoldDB" id="C3Y0N3"/>
<dbReference type="EMBL" id="GG666478">
    <property type="protein sequence ID" value="EEN66306.1"/>
    <property type="molecule type" value="Genomic_DNA"/>
</dbReference>
<organism>
    <name type="scientific">Branchiostoma floridae</name>
    <name type="common">Florida lancelet</name>
    <name type="synonym">Amphioxus</name>
    <dbReference type="NCBI Taxonomy" id="7739"/>
    <lineage>
        <taxon>Eukaryota</taxon>
        <taxon>Metazoa</taxon>
        <taxon>Chordata</taxon>
        <taxon>Cephalochordata</taxon>
        <taxon>Leptocardii</taxon>
        <taxon>Amphioxiformes</taxon>
        <taxon>Branchiostomatidae</taxon>
        <taxon>Branchiostoma</taxon>
    </lineage>
</organism>
<accession>C3Y0N3</accession>
<dbReference type="InParanoid" id="C3Y0N3"/>
<dbReference type="STRING" id="7739.C3Y0N3"/>
<evidence type="ECO:0000259" key="5">
    <source>
        <dbReference type="PROSITE" id="PS50229"/>
    </source>
</evidence>
<reference evidence="6" key="1">
    <citation type="journal article" date="2008" name="Nature">
        <title>The amphioxus genome and the evolution of the chordate karyotype.</title>
        <authorList>
            <consortium name="US DOE Joint Genome Institute (JGI-PGF)"/>
            <person name="Putnam N.H."/>
            <person name="Butts T."/>
            <person name="Ferrier D.E.K."/>
            <person name="Furlong R.F."/>
            <person name="Hellsten U."/>
            <person name="Kawashima T."/>
            <person name="Robinson-Rechavi M."/>
            <person name="Shoguchi E."/>
            <person name="Terry A."/>
            <person name="Yu J.-K."/>
            <person name="Benito-Gutierrez E.L."/>
            <person name="Dubchak I."/>
            <person name="Garcia-Fernandez J."/>
            <person name="Gibson-Brown J.J."/>
            <person name="Grigoriev I.V."/>
            <person name="Horton A.C."/>
            <person name="de Jong P.J."/>
            <person name="Jurka J."/>
            <person name="Kapitonov V.V."/>
            <person name="Kohara Y."/>
            <person name="Kuroki Y."/>
            <person name="Lindquist E."/>
            <person name="Lucas S."/>
            <person name="Osoegawa K."/>
            <person name="Pennacchio L.A."/>
            <person name="Salamov A.A."/>
            <person name="Satou Y."/>
            <person name="Sauka-Spengler T."/>
            <person name="Schmutz J."/>
            <person name="Shin-I T."/>
            <person name="Toyoda A."/>
            <person name="Bronner-Fraser M."/>
            <person name="Fujiyama A."/>
            <person name="Holland L.Z."/>
            <person name="Holland P.W.H."/>
            <person name="Satoh N."/>
            <person name="Rokhsar D.S."/>
        </authorList>
    </citation>
    <scope>NUCLEOTIDE SEQUENCE [LARGE SCALE GENOMIC DNA]</scope>
    <source>
        <strain evidence="6">S238N-H82</strain>
        <tissue evidence="6">Testes</tissue>
    </source>
</reference>
<dbReference type="PROSITE" id="PS51227">
    <property type="entry name" value="SPR"/>
    <property type="match status" value="1"/>
</dbReference>
<dbReference type="GO" id="GO:1902532">
    <property type="term" value="P:negative regulation of intracellular signal transduction"/>
    <property type="evidence" value="ECO:0007669"/>
    <property type="project" value="UniProtKB-ARBA"/>
</dbReference>
<evidence type="ECO:0000256" key="1">
    <source>
        <dbReference type="ARBA" id="ARBA00004202"/>
    </source>
</evidence>
<dbReference type="InterPro" id="IPR000697">
    <property type="entry name" value="WH1/EVH1_dom"/>
</dbReference>
<keyword evidence="2" id="KW-1003">Cell membrane</keyword>
<comment type="subcellular location">
    <subcellularLocation>
        <location evidence="1">Cell membrane</location>
        <topology evidence="1">Peripheral membrane protein</topology>
    </subcellularLocation>
</comment>
<feature type="domain" description="WH1" evidence="5">
    <location>
        <begin position="1"/>
        <end position="119"/>
    </location>
</feature>
<dbReference type="PROSITE" id="PS50229">
    <property type="entry name" value="WH1"/>
    <property type="match status" value="1"/>
</dbReference>
<dbReference type="CDD" id="cd10574">
    <property type="entry name" value="EVH1_SPRED-like"/>
    <property type="match status" value="1"/>
</dbReference>
<dbReference type="SMART" id="SM00461">
    <property type="entry name" value="WH1"/>
    <property type="match status" value="1"/>
</dbReference>
<dbReference type="PANTHER" id="PTHR11202">
    <property type="entry name" value="SPROUTY-RELATED, EVH1 DOMAIN-CONTAINING PROTEIN FAMILY MEMBER"/>
    <property type="match status" value="1"/>
</dbReference>
<feature type="compositionally biased region" description="Low complexity" evidence="4">
    <location>
        <begin position="200"/>
        <end position="212"/>
    </location>
</feature>
<dbReference type="FunFam" id="2.30.29.30:FF:000052">
    <property type="entry name" value="Sprouty-related, EVH1 domain containing 2"/>
    <property type="match status" value="1"/>
</dbReference>
<keyword evidence="3" id="KW-0472">Membrane</keyword>
<dbReference type="Pfam" id="PF00568">
    <property type="entry name" value="WH1"/>
    <property type="match status" value="2"/>
</dbReference>
<dbReference type="InterPro" id="IPR011993">
    <property type="entry name" value="PH-like_dom_sf"/>
</dbReference>
<feature type="region of interest" description="Disordered" evidence="4">
    <location>
        <begin position="194"/>
        <end position="243"/>
    </location>
</feature>
<protein>
    <recommendedName>
        <fullName evidence="5">WH1 domain-containing protein</fullName>
    </recommendedName>
</protein>
<evidence type="ECO:0000256" key="3">
    <source>
        <dbReference type="ARBA" id="ARBA00023136"/>
    </source>
</evidence>
<gene>
    <name evidence="6" type="ORF">BRAFLDRAFT_126860</name>
</gene>
<feature type="region of interest" description="Disordered" evidence="4">
    <location>
        <begin position="277"/>
        <end position="330"/>
    </location>
</feature>
<sequence>MFTERDNSLVRVRAQVMTRDDSSGGWLPLGGGGLSIVGVYSFQKEGDVLPKKDFVIYGERLKDKTVVLECTLRKDVQYNRVTPIFHHWFLEDKRFGLTFQSPGDARAFDRGIKRAVEDLSEESSPSSVPKSSPGELDEEDVFVVVLECTLRKDVQYNRVTPIFHHWFLEDKRFGLTFQSPGDARAFDRGIKRAVEDLSEESSPSSVPKSSPGELDEEDVFVSLDGDSSREPTPKPPKKERKPVTVATHDPYLSQFSHPHTTHSHLHRVHFITPSKPIRGSRRLHSTRETTHPEVIFQEEHTFIKTESAKDKDKQDSNRDSSDSSDVWIRHPDSTGRTAFADLPGHLAFPAGSSESTSDDADSYVHFSKNYPKVHDYSYPMLEPIRTDTSSSKSGKSRIVTVQPSKIFQDRRSQSQSEPLRPQTGHQRCVYCREMFSPDGNRPGSCEFAPDQTQQYMKRVSCMGAAEMMMYHCMSDAEGDYVDPCSCDTSDDMFCRRWAALSALTCVVPCLLCYPPLQLCYKCGIRCRCCGGRHKAV</sequence>
<dbReference type="Pfam" id="PF05210">
    <property type="entry name" value="Sprouty"/>
    <property type="match status" value="1"/>
</dbReference>
<proteinExistence type="predicted"/>
<dbReference type="PANTHER" id="PTHR11202:SF3">
    <property type="entry name" value="SPROUTY-RELATED PROTEIN WITH EVH-1 DOMAIN, ISOFORM C"/>
    <property type="match status" value="1"/>
</dbReference>